<keyword evidence="2" id="KW-1185">Reference proteome</keyword>
<accession>A0A1I1AJH1</accession>
<dbReference type="RefSeq" id="WP_092874586.1">
    <property type="nucleotide sequence ID" value="NZ_FOJY01000026.1"/>
</dbReference>
<proteinExistence type="predicted"/>
<dbReference type="AlphaFoldDB" id="A0A1I1AJH1"/>
<dbReference type="EMBL" id="FOJY01000026">
    <property type="protein sequence ID" value="SFB36493.1"/>
    <property type="molecule type" value="Genomic_DNA"/>
</dbReference>
<dbReference type="STRING" id="1120918.SAMN05216249_1268"/>
<evidence type="ECO:0000313" key="1">
    <source>
        <dbReference type="EMBL" id="SFB36493.1"/>
    </source>
</evidence>
<protein>
    <submittedName>
        <fullName evidence="1">Uncharacterized protein</fullName>
    </submittedName>
</protein>
<name>A0A1I1AJH1_9FIRM</name>
<gene>
    <name evidence="1" type="ORF">SAMN05216249_1268</name>
</gene>
<evidence type="ECO:0000313" key="2">
    <source>
        <dbReference type="Proteomes" id="UP000198838"/>
    </source>
</evidence>
<reference evidence="1 2" key="1">
    <citation type="submission" date="2016-10" db="EMBL/GenBank/DDBJ databases">
        <authorList>
            <person name="de Groot N.N."/>
        </authorList>
    </citation>
    <scope>NUCLEOTIDE SEQUENCE [LARGE SCALE GENOMIC DNA]</scope>
    <source>
        <strain evidence="1 2">DSM 5522</strain>
    </source>
</reference>
<sequence>MGLFSHSSNNNGDIDFKRLRSDLMDEYGAQMAAYSGGFGFLEMCDAQDATEDQLLEMARREGINLNKYRK</sequence>
<organism evidence="1 2">
    <name type="scientific">Acetitomaculum ruminis DSM 5522</name>
    <dbReference type="NCBI Taxonomy" id="1120918"/>
    <lineage>
        <taxon>Bacteria</taxon>
        <taxon>Bacillati</taxon>
        <taxon>Bacillota</taxon>
        <taxon>Clostridia</taxon>
        <taxon>Lachnospirales</taxon>
        <taxon>Lachnospiraceae</taxon>
        <taxon>Acetitomaculum</taxon>
    </lineage>
</organism>
<dbReference type="OrthoDB" id="2005671at2"/>
<dbReference type="Proteomes" id="UP000198838">
    <property type="component" value="Unassembled WGS sequence"/>
</dbReference>